<name>A0A9Q9HCJ5_9RHOB</name>
<organism evidence="5 6">
    <name type="scientific">Aliiroseovarius crassostreae</name>
    <dbReference type="NCBI Taxonomy" id="154981"/>
    <lineage>
        <taxon>Bacteria</taxon>
        <taxon>Pseudomonadati</taxon>
        <taxon>Pseudomonadota</taxon>
        <taxon>Alphaproteobacteria</taxon>
        <taxon>Rhodobacterales</taxon>
        <taxon>Paracoccaceae</taxon>
        <taxon>Aliiroseovarius</taxon>
    </lineage>
</organism>
<dbReference type="InterPro" id="IPR019885">
    <property type="entry name" value="Tscrpt_reg_HTH_AsnC-type_CS"/>
</dbReference>
<dbReference type="InterPro" id="IPR011008">
    <property type="entry name" value="Dimeric_a/b-barrel"/>
</dbReference>
<dbReference type="PANTHER" id="PTHR30154:SF34">
    <property type="entry name" value="TRANSCRIPTIONAL REGULATOR AZLB"/>
    <property type="match status" value="1"/>
</dbReference>
<dbReference type="PRINTS" id="PR00033">
    <property type="entry name" value="HTHASNC"/>
</dbReference>
<dbReference type="SUPFAM" id="SSF46785">
    <property type="entry name" value="Winged helix' DNA-binding domain"/>
    <property type="match status" value="1"/>
</dbReference>
<dbReference type="Pfam" id="PF13412">
    <property type="entry name" value="HTH_24"/>
    <property type="match status" value="1"/>
</dbReference>
<dbReference type="InterPro" id="IPR036390">
    <property type="entry name" value="WH_DNA-bd_sf"/>
</dbReference>
<accession>A0A9Q9HCJ5</accession>
<dbReference type="GO" id="GO:0043200">
    <property type="term" value="P:response to amino acid"/>
    <property type="evidence" value="ECO:0007669"/>
    <property type="project" value="TreeGrafter"/>
</dbReference>
<dbReference type="PROSITE" id="PS00519">
    <property type="entry name" value="HTH_ASNC_1"/>
    <property type="match status" value="1"/>
</dbReference>
<sequence>MGWSQDNRVALKRPGDLGFNFHQSWRKSLSSGAVVADTVQLDPFDIQILRRLSADGRISVQDLSDGIGLSPTPTARRVRRLEQVGIITGYGARIDEAALGFDVSVFVSVQLDKQIDEALVKFETAIASFPEVVDCWLMTGDRDYLMRVATTGLRDFEAFLVGRLTKVEGVASIQSSIPIRQVKAGYARTP</sequence>
<evidence type="ECO:0000313" key="5">
    <source>
        <dbReference type="EMBL" id="UWP95336.1"/>
    </source>
</evidence>
<dbReference type="EMBL" id="CP080776">
    <property type="protein sequence ID" value="UWP95336.1"/>
    <property type="molecule type" value="Genomic_DNA"/>
</dbReference>
<dbReference type="CDD" id="cd00090">
    <property type="entry name" value="HTH_ARSR"/>
    <property type="match status" value="1"/>
</dbReference>
<keyword evidence="2" id="KW-0238">DNA-binding</keyword>
<dbReference type="GO" id="GO:0005829">
    <property type="term" value="C:cytosol"/>
    <property type="evidence" value="ECO:0007669"/>
    <property type="project" value="TreeGrafter"/>
</dbReference>
<dbReference type="Gene3D" id="1.10.10.10">
    <property type="entry name" value="Winged helix-like DNA-binding domain superfamily/Winged helix DNA-binding domain"/>
    <property type="match status" value="1"/>
</dbReference>
<dbReference type="InterPro" id="IPR019887">
    <property type="entry name" value="Tscrpt_reg_AsnC/Lrp_C"/>
</dbReference>
<dbReference type="PROSITE" id="PS50956">
    <property type="entry name" value="HTH_ASNC_2"/>
    <property type="match status" value="1"/>
</dbReference>
<gene>
    <name evidence="5" type="ORF">K3X48_14375</name>
</gene>
<dbReference type="Gene3D" id="3.30.70.920">
    <property type="match status" value="1"/>
</dbReference>
<keyword evidence="1" id="KW-0805">Transcription regulation</keyword>
<proteinExistence type="predicted"/>
<dbReference type="SMART" id="SM00344">
    <property type="entry name" value="HTH_ASNC"/>
    <property type="match status" value="1"/>
</dbReference>
<feature type="domain" description="HTH asnC-type" evidence="4">
    <location>
        <begin position="41"/>
        <end position="102"/>
    </location>
</feature>
<evidence type="ECO:0000256" key="1">
    <source>
        <dbReference type="ARBA" id="ARBA00023015"/>
    </source>
</evidence>
<dbReference type="SUPFAM" id="SSF54909">
    <property type="entry name" value="Dimeric alpha+beta barrel"/>
    <property type="match status" value="1"/>
</dbReference>
<protein>
    <submittedName>
        <fullName evidence="5">Lrp/AsnC family transcriptional regulator</fullName>
    </submittedName>
</protein>
<evidence type="ECO:0000256" key="2">
    <source>
        <dbReference type="ARBA" id="ARBA00023125"/>
    </source>
</evidence>
<dbReference type="InterPro" id="IPR011991">
    <property type="entry name" value="ArsR-like_HTH"/>
</dbReference>
<dbReference type="InterPro" id="IPR036388">
    <property type="entry name" value="WH-like_DNA-bd_sf"/>
</dbReference>
<dbReference type="Pfam" id="PF01037">
    <property type="entry name" value="AsnC_trans_reg"/>
    <property type="match status" value="1"/>
</dbReference>
<reference evidence="5" key="1">
    <citation type="submission" date="2021-08" db="EMBL/GenBank/DDBJ databases">
        <authorList>
            <person name="Nwanade C."/>
            <person name="Wang M."/>
            <person name="Masoudi A."/>
            <person name="Yu Z."/>
            <person name="Liu J."/>
        </authorList>
    </citation>
    <scope>NUCLEOTIDE SEQUENCE</scope>
    <source>
        <strain evidence="5">S056</strain>
    </source>
</reference>
<evidence type="ECO:0000313" key="6">
    <source>
        <dbReference type="Proteomes" id="UP001057991"/>
    </source>
</evidence>
<evidence type="ECO:0000256" key="3">
    <source>
        <dbReference type="ARBA" id="ARBA00023163"/>
    </source>
</evidence>
<dbReference type="InterPro" id="IPR019888">
    <property type="entry name" value="Tscrpt_reg_AsnC-like"/>
</dbReference>
<dbReference type="GO" id="GO:0043565">
    <property type="term" value="F:sequence-specific DNA binding"/>
    <property type="evidence" value="ECO:0007669"/>
    <property type="project" value="InterPro"/>
</dbReference>
<keyword evidence="3" id="KW-0804">Transcription</keyword>
<evidence type="ECO:0000259" key="4">
    <source>
        <dbReference type="PROSITE" id="PS50956"/>
    </source>
</evidence>
<dbReference type="Proteomes" id="UP001057991">
    <property type="component" value="Chromosome"/>
</dbReference>
<dbReference type="PANTHER" id="PTHR30154">
    <property type="entry name" value="LEUCINE-RESPONSIVE REGULATORY PROTEIN"/>
    <property type="match status" value="1"/>
</dbReference>
<dbReference type="GO" id="GO:0006355">
    <property type="term" value="P:regulation of DNA-templated transcription"/>
    <property type="evidence" value="ECO:0007669"/>
    <property type="project" value="UniProtKB-ARBA"/>
</dbReference>
<dbReference type="InterPro" id="IPR000485">
    <property type="entry name" value="AsnC-type_HTH_dom"/>
</dbReference>
<dbReference type="AlphaFoldDB" id="A0A9Q9HCJ5"/>